<dbReference type="OrthoDB" id="827620at2"/>
<dbReference type="AlphaFoldDB" id="A0A1M5SQ84"/>
<evidence type="ECO:0000313" key="2">
    <source>
        <dbReference type="Proteomes" id="UP000184109"/>
    </source>
</evidence>
<evidence type="ECO:0008006" key="3">
    <source>
        <dbReference type="Google" id="ProtNLM"/>
    </source>
</evidence>
<dbReference type="EMBL" id="FQXQ01000001">
    <property type="protein sequence ID" value="SHH40143.1"/>
    <property type="molecule type" value="Genomic_DNA"/>
</dbReference>
<proteinExistence type="predicted"/>
<organism evidence="1 2">
    <name type="scientific">Wenyingzhuangia marina</name>
    <dbReference type="NCBI Taxonomy" id="1195760"/>
    <lineage>
        <taxon>Bacteria</taxon>
        <taxon>Pseudomonadati</taxon>
        <taxon>Bacteroidota</taxon>
        <taxon>Flavobacteriia</taxon>
        <taxon>Flavobacteriales</taxon>
        <taxon>Flavobacteriaceae</taxon>
        <taxon>Wenyingzhuangia</taxon>
    </lineage>
</organism>
<dbReference type="RefSeq" id="WP_073118021.1">
    <property type="nucleotide sequence ID" value="NZ_BMEN01000001.1"/>
</dbReference>
<protein>
    <recommendedName>
        <fullName evidence="3">DUF3575 domain-containing protein</fullName>
    </recommendedName>
</protein>
<dbReference type="STRING" id="1195760.SAMN05444281_0418"/>
<accession>A0A1M5SQ84</accession>
<sequence length="206" mass="24264">MHTKKVVFIFMISYVLAFKMQAQYDKTNPNYKECFVGSTFAMLGNLLPTEKPDFIQLNIGYRITEKDVISIEFKTWKYYRSLGIPYGKEFTAPEEKFPGHIKEKGFAIVYQRFFWKGLYTGVHVMSAWQSFINEEGNKIDDGFQVFNTYRLGYHFKLFKKAFFIEPSIAITHRAYHTTMPDSFRVLDNGRSKFFFGEPGLHFGYNF</sequence>
<keyword evidence="2" id="KW-1185">Reference proteome</keyword>
<reference evidence="2" key="1">
    <citation type="submission" date="2016-11" db="EMBL/GenBank/DDBJ databases">
        <authorList>
            <person name="Varghese N."/>
            <person name="Submissions S."/>
        </authorList>
    </citation>
    <scope>NUCLEOTIDE SEQUENCE [LARGE SCALE GENOMIC DNA]</scope>
    <source>
        <strain evidence="2">DSM 100572</strain>
    </source>
</reference>
<gene>
    <name evidence="1" type="ORF">SAMN05444281_0418</name>
</gene>
<name>A0A1M5SQ84_9FLAO</name>
<dbReference type="Proteomes" id="UP000184109">
    <property type="component" value="Unassembled WGS sequence"/>
</dbReference>
<evidence type="ECO:0000313" key="1">
    <source>
        <dbReference type="EMBL" id="SHH40143.1"/>
    </source>
</evidence>